<reference evidence="2 3" key="1">
    <citation type="journal article" date="2006" name="Nature">
        <title>Global trends of whole-genome duplications revealed by the ciliate Paramecium tetraurelia.</title>
        <authorList>
            <consortium name="Genoscope"/>
            <person name="Aury J.-M."/>
            <person name="Jaillon O."/>
            <person name="Duret L."/>
            <person name="Noel B."/>
            <person name="Jubin C."/>
            <person name="Porcel B.M."/>
            <person name="Segurens B."/>
            <person name="Daubin V."/>
            <person name="Anthouard V."/>
            <person name="Aiach N."/>
            <person name="Arnaiz O."/>
            <person name="Billaut A."/>
            <person name="Beisson J."/>
            <person name="Blanc I."/>
            <person name="Bouhouche K."/>
            <person name="Camara F."/>
            <person name="Duharcourt S."/>
            <person name="Guigo R."/>
            <person name="Gogendeau D."/>
            <person name="Katinka M."/>
            <person name="Keller A.-M."/>
            <person name="Kissmehl R."/>
            <person name="Klotz C."/>
            <person name="Koll F."/>
            <person name="Le Moue A."/>
            <person name="Lepere C."/>
            <person name="Malinsky S."/>
            <person name="Nowacki M."/>
            <person name="Nowak J.K."/>
            <person name="Plattner H."/>
            <person name="Poulain J."/>
            <person name="Ruiz F."/>
            <person name="Serrano V."/>
            <person name="Zagulski M."/>
            <person name="Dessen P."/>
            <person name="Betermier M."/>
            <person name="Weissenbach J."/>
            <person name="Scarpelli C."/>
            <person name="Schachter V."/>
            <person name="Sperling L."/>
            <person name="Meyer E."/>
            <person name="Cohen J."/>
            <person name="Wincker P."/>
        </authorList>
    </citation>
    <scope>NUCLEOTIDE SEQUENCE [LARGE SCALE GENOMIC DNA]</scope>
    <source>
        <strain evidence="2 3">Stock d4-2</strain>
    </source>
</reference>
<evidence type="ECO:0000313" key="3">
    <source>
        <dbReference type="Proteomes" id="UP000000600"/>
    </source>
</evidence>
<dbReference type="RefSeq" id="XP_001456825.1">
    <property type="nucleotide sequence ID" value="XM_001456788.1"/>
</dbReference>
<evidence type="ECO:0008006" key="4">
    <source>
        <dbReference type="Google" id="ProtNLM"/>
    </source>
</evidence>
<proteinExistence type="predicted"/>
<dbReference type="OMA" id="IKFDIAQ"/>
<dbReference type="HOGENOM" id="CLU_1672676_0_0_1"/>
<evidence type="ECO:0000256" key="1">
    <source>
        <dbReference type="SAM" id="Phobius"/>
    </source>
</evidence>
<dbReference type="PANTHER" id="PTHR31398:SF0">
    <property type="entry name" value="MEIOTIC NUCLEAR DIVISION PROTEIN 1 HOMOLOG"/>
    <property type="match status" value="1"/>
</dbReference>
<keyword evidence="3" id="KW-1185">Reference proteome</keyword>
<dbReference type="PANTHER" id="PTHR31398">
    <property type="entry name" value="MEIOTIC NUCLEAR DIVISION PROTEIN 1 HOMOLOG"/>
    <property type="match status" value="1"/>
</dbReference>
<dbReference type="OrthoDB" id="304663at2759"/>
<dbReference type="Proteomes" id="UP000000600">
    <property type="component" value="Unassembled WGS sequence"/>
</dbReference>
<dbReference type="InParanoid" id="A0E2B1"/>
<dbReference type="KEGG" id="ptm:GSPATT00022600001"/>
<dbReference type="GeneID" id="5042610"/>
<feature type="transmembrane region" description="Helical" evidence="1">
    <location>
        <begin position="20"/>
        <end position="39"/>
    </location>
</feature>
<keyword evidence="1" id="KW-0812">Transmembrane</keyword>
<protein>
    <recommendedName>
        <fullName evidence="4">Transmembrane protein</fullName>
    </recommendedName>
</protein>
<organism evidence="2 3">
    <name type="scientific">Paramecium tetraurelia</name>
    <dbReference type="NCBI Taxonomy" id="5888"/>
    <lineage>
        <taxon>Eukaryota</taxon>
        <taxon>Sar</taxon>
        <taxon>Alveolata</taxon>
        <taxon>Ciliophora</taxon>
        <taxon>Intramacronucleata</taxon>
        <taxon>Oligohymenophorea</taxon>
        <taxon>Peniculida</taxon>
        <taxon>Parameciidae</taxon>
        <taxon>Paramecium</taxon>
    </lineage>
</organism>
<sequence>MDIFGQPINLNLDLRSKYQTFLGGLVSMFIVFLLIGYSVNEIIGYTIQRGIQITQEGDQTKFNYDPDVLVLNNQNFIFAIRVEQDSFYQSPQFDIQVRQHQNSNEVSLELQQCTFQQFVSVLNSSQVLDFLEANQVNTWLCPKSEFSIELEGTPFCKF</sequence>
<accession>A0E2B1</accession>
<name>A0E2B1_PARTE</name>
<keyword evidence="1" id="KW-0472">Membrane</keyword>
<keyword evidence="1" id="KW-1133">Transmembrane helix</keyword>
<dbReference type="AlphaFoldDB" id="A0E2B1"/>
<evidence type="ECO:0000313" key="2">
    <source>
        <dbReference type="EMBL" id="CAK89428.1"/>
    </source>
</evidence>
<gene>
    <name evidence="2" type="ORF">GSPATT00022600001</name>
</gene>
<dbReference type="EMBL" id="CT868654">
    <property type="protein sequence ID" value="CAK89428.1"/>
    <property type="molecule type" value="Genomic_DNA"/>
</dbReference>